<dbReference type="Proteomes" id="UP000053424">
    <property type="component" value="Unassembled WGS sequence"/>
</dbReference>
<dbReference type="AlphaFoldDB" id="A0A0C3C5E8"/>
<sequence length="84" mass="9227">MPPKFEQLELEGFSWDAFQALLHVLFGNPSYVCKNLAMISLLQGGSAEGSTFQGLTASTLNMTCVDYSSDMTWAIHLTRHGLSI</sequence>
<evidence type="ECO:0000313" key="2">
    <source>
        <dbReference type="Proteomes" id="UP000053424"/>
    </source>
</evidence>
<gene>
    <name evidence="1" type="ORF">M413DRAFT_446982</name>
</gene>
<organism evidence="1 2">
    <name type="scientific">Hebeloma cylindrosporum</name>
    <dbReference type="NCBI Taxonomy" id="76867"/>
    <lineage>
        <taxon>Eukaryota</taxon>
        <taxon>Fungi</taxon>
        <taxon>Dikarya</taxon>
        <taxon>Basidiomycota</taxon>
        <taxon>Agaricomycotina</taxon>
        <taxon>Agaricomycetes</taxon>
        <taxon>Agaricomycetidae</taxon>
        <taxon>Agaricales</taxon>
        <taxon>Agaricineae</taxon>
        <taxon>Hymenogastraceae</taxon>
        <taxon>Hebeloma</taxon>
    </lineage>
</organism>
<protein>
    <submittedName>
        <fullName evidence="1">Uncharacterized protein</fullName>
    </submittedName>
</protein>
<reference evidence="2" key="2">
    <citation type="submission" date="2015-01" db="EMBL/GenBank/DDBJ databases">
        <title>Evolutionary Origins and Diversification of the Mycorrhizal Mutualists.</title>
        <authorList>
            <consortium name="DOE Joint Genome Institute"/>
            <consortium name="Mycorrhizal Genomics Consortium"/>
            <person name="Kohler A."/>
            <person name="Kuo A."/>
            <person name="Nagy L.G."/>
            <person name="Floudas D."/>
            <person name="Copeland A."/>
            <person name="Barry K.W."/>
            <person name="Cichocki N."/>
            <person name="Veneault-Fourrey C."/>
            <person name="LaButti K."/>
            <person name="Lindquist E.A."/>
            <person name="Lipzen A."/>
            <person name="Lundell T."/>
            <person name="Morin E."/>
            <person name="Murat C."/>
            <person name="Riley R."/>
            <person name="Ohm R."/>
            <person name="Sun H."/>
            <person name="Tunlid A."/>
            <person name="Henrissat B."/>
            <person name="Grigoriev I.V."/>
            <person name="Hibbett D.S."/>
            <person name="Martin F."/>
        </authorList>
    </citation>
    <scope>NUCLEOTIDE SEQUENCE [LARGE SCALE GENOMIC DNA]</scope>
    <source>
        <strain evidence="2">h7</strain>
    </source>
</reference>
<name>A0A0C3C5E8_HEBCY</name>
<proteinExistence type="predicted"/>
<reference evidence="1 2" key="1">
    <citation type="submission" date="2014-04" db="EMBL/GenBank/DDBJ databases">
        <authorList>
            <consortium name="DOE Joint Genome Institute"/>
            <person name="Kuo A."/>
            <person name="Gay G."/>
            <person name="Dore J."/>
            <person name="Kohler A."/>
            <person name="Nagy L.G."/>
            <person name="Floudas D."/>
            <person name="Copeland A."/>
            <person name="Barry K.W."/>
            <person name="Cichocki N."/>
            <person name="Veneault-Fourrey C."/>
            <person name="LaButti K."/>
            <person name="Lindquist E.A."/>
            <person name="Lipzen A."/>
            <person name="Lundell T."/>
            <person name="Morin E."/>
            <person name="Murat C."/>
            <person name="Sun H."/>
            <person name="Tunlid A."/>
            <person name="Henrissat B."/>
            <person name="Grigoriev I.V."/>
            <person name="Hibbett D.S."/>
            <person name="Martin F."/>
            <person name="Nordberg H.P."/>
            <person name="Cantor M.N."/>
            <person name="Hua S.X."/>
        </authorList>
    </citation>
    <scope>NUCLEOTIDE SEQUENCE [LARGE SCALE GENOMIC DNA]</scope>
    <source>
        <strain evidence="2">h7</strain>
    </source>
</reference>
<evidence type="ECO:0000313" key="1">
    <source>
        <dbReference type="EMBL" id="KIM39484.1"/>
    </source>
</evidence>
<accession>A0A0C3C5E8</accession>
<dbReference type="HOGENOM" id="CLU_2527706_0_0_1"/>
<dbReference type="EMBL" id="KN831785">
    <property type="protein sequence ID" value="KIM39484.1"/>
    <property type="molecule type" value="Genomic_DNA"/>
</dbReference>
<keyword evidence="2" id="KW-1185">Reference proteome</keyword>